<accession>A0A975CQJ4</accession>
<keyword evidence="3" id="KW-1185">Reference proteome</keyword>
<organism evidence="2 3">
    <name type="scientific">Polaribacter cellanae</name>
    <dbReference type="NCBI Taxonomy" id="2818493"/>
    <lineage>
        <taxon>Bacteria</taxon>
        <taxon>Pseudomonadati</taxon>
        <taxon>Bacteroidota</taxon>
        <taxon>Flavobacteriia</taxon>
        <taxon>Flavobacteriales</taxon>
        <taxon>Flavobacteriaceae</taxon>
    </lineage>
</organism>
<dbReference type="KEGG" id="pcea:J3359_01070"/>
<name>A0A975CQJ4_9FLAO</name>
<evidence type="ECO:0000256" key="1">
    <source>
        <dbReference type="SAM" id="Phobius"/>
    </source>
</evidence>
<evidence type="ECO:0000313" key="3">
    <source>
        <dbReference type="Proteomes" id="UP000663920"/>
    </source>
</evidence>
<dbReference type="RefSeq" id="WP_208078901.1">
    <property type="nucleotide sequence ID" value="NZ_CP071869.1"/>
</dbReference>
<feature type="transmembrane region" description="Helical" evidence="1">
    <location>
        <begin position="12"/>
        <end position="29"/>
    </location>
</feature>
<evidence type="ECO:0008006" key="4">
    <source>
        <dbReference type="Google" id="ProtNLM"/>
    </source>
</evidence>
<feature type="transmembrane region" description="Helical" evidence="1">
    <location>
        <begin position="113"/>
        <end position="139"/>
    </location>
</feature>
<keyword evidence="1" id="KW-1133">Transmembrane helix</keyword>
<proteinExistence type="predicted"/>
<keyword evidence="1" id="KW-0812">Transmembrane</keyword>
<dbReference type="AlphaFoldDB" id="A0A975CQJ4"/>
<keyword evidence="1" id="KW-0472">Membrane</keyword>
<gene>
    <name evidence="2" type="ORF">J3359_01070</name>
</gene>
<dbReference type="EMBL" id="CP071869">
    <property type="protein sequence ID" value="QTE22895.1"/>
    <property type="molecule type" value="Genomic_DNA"/>
</dbReference>
<sequence>MSSSKIIIKHALLITLLIGGFFFTCKLLGLEENPYLRFLNLLFVLIGIKQAIKTNIFENKETNYSANLGIGIQTSVAAVILSIIGIVVYVKFINPQFLTVMNNSFLIGGDLSLAEIVLTLLIEGMASSVIGAFIIMQFYKNYDKKNYRNKKENI</sequence>
<reference evidence="2 3" key="1">
    <citation type="submission" date="2021-03" db="EMBL/GenBank/DDBJ databases">
        <title>Complete genome of Polaribacter_sp.SM13.</title>
        <authorList>
            <person name="Jeong S.W."/>
            <person name="Bae J.W."/>
        </authorList>
    </citation>
    <scope>NUCLEOTIDE SEQUENCE [LARGE SCALE GENOMIC DNA]</scope>
    <source>
        <strain evidence="2 3">SM13</strain>
    </source>
</reference>
<feature type="transmembrane region" description="Helical" evidence="1">
    <location>
        <begin position="64"/>
        <end position="93"/>
    </location>
</feature>
<dbReference type="Proteomes" id="UP000663920">
    <property type="component" value="Chromosome"/>
</dbReference>
<feature type="transmembrane region" description="Helical" evidence="1">
    <location>
        <begin position="35"/>
        <end position="52"/>
    </location>
</feature>
<protein>
    <recommendedName>
        <fullName evidence="4">DUF4199 domain-containing protein</fullName>
    </recommendedName>
</protein>
<evidence type="ECO:0000313" key="2">
    <source>
        <dbReference type="EMBL" id="QTE22895.1"/>
    </source>
</evidence>